<dbReference type="AlphaFoldDB" id="A0A813HKP0"/>
<keyword evidence="4" id="KW-1185">Reference proteome</keyword>
<evidence type="ECO:0008006" key="5">
    <source>
        <dbReference type="Google" id="ProtNLM"/>
    </source>
</evidence>
<proteinExistence type="predicted"/>
<feature type="chain" id="PRO_5032480993" description="Transmembrane protein" evidence="2">
    <location>
        <begin position="22"/>
        <end position="159"/>
    </location>
</feature>
<feature type="transmembrane region" description="Helical" evidence="1">
    <location>
        <begin position="60"/>
        <end position="84"/>
    </location>
</feature>
<feature type="transmembrane region" description="Helical" evidence="1">
    <location>
        <begin position="125"/>
        <end position="148"/>
    </location>
</feature>
<feature type="signal peptide" evidence="2">
    <location>
        <begin position="1"/>
        <end position="21"/>
    </location>
</feature>
<evidence type="ECO:0000256" key="2">
    <source>
        <dbReference type="SAM" id="SignalP"/>
    </source>
</evidence>
<organism evidence="3 4">
    <name type="scientific">Polarella glacialis</name>
    <name type="common">Dinoflagellate</name>
    <dbReference type="NCBI Taxonomy" id="89957"/>
    <lineage>
        <taxon>Eukaryota</taxon>
        <taxon>Sar</taxon>
        <taxon>Alveolata</taxon>
        <taxon>Dinophyceae</taxon>
        <taxon>Suessiales</taxon>
        <taxon>Suessiaceae</taxon>
        <taxon>Polarella</taxon>
    </lineage>
</organism>
<keyword evidence="2" id="KW-0732">Signal</keyword>
<feature type="transmembrane region" description="Helical" evidence="1">
    <location>
        <begin position="96"/>
        <end position="113"/>
    </location>
</feature>
<keyword evidence="1" id="KW-0472">Membrane</keyword>
<comment type="caution">
    <text evidence="3">The sequence shown here is derived from an EMBL/GenBank/DDBJ whole genome shotgun (WGS) entry which is preliminary data.</text>
</comment>
<name>A0A813HKP0_POLGL</name>
<evidence type="ECO:0000313" key="3">
    <source>
        <dbReference type="EMBL" id="CAE8638007.1"/>
    </source>
</evidence>
<dbReference type="OMA" id="MATCISA"/>
<gene>
    <name evidence="3" type="ORF">PGLA1383_LOCUS53304</name>
</gene>
<dbReference type="EMBL" id="CAJNNV010031841">
    <property type="protein sequence ID" value="CAE8638007.1"/>
    <property type="molecule type" value="Genomic_DNA"/>
</dbReference>
<protein>
    <recommendedName>
        <fullName evidence="5">Transmembrane protein</fullName>
    </recommendedName>
</protein>
<dbReference type="Proteomes" id="UP000654075">
    <property type="component" value="Unassembled WGS sequence"/>
</dbReference>
<dbReference type="OrthoDB" id="10264300at2759"/>
<keyword evidence="1" id="KW-0812">Transmembrane</keyword>
<sequence length="159" mass="17789">MKGSNLVLVLLQAYFILMNLTVERNYCHGPLKPDDSRFLMKEAYDFSIDNNPLFLSRPEWIRLATCVSAYGFCGFYFLIAITALTDAWAGPMRLPIVLFIGAKAYAVFFYHLMEFSHETLAPKNLVPYFVAEGPYIVGMAGVMLKCAYASSATNKAKSA</sequence>
<keyword evidence="1" id="KW-1133">Transmembrane helix</keyword>
<evidence type="ECO:0000256" key="1">
    <source>
        <dbReference type="SAM" id="Phobius"/>
    </source>
</evidence>
<reference evidence="3" key="1">
    <citation type="submission" date="2021-02" db="EMBL/GenBank/DDBJ databases">
        <authorList>
            <person name="Dougan E. K."/>
            <person name="Rhodes N."/>
            <person name="Thang M."/>
            <person name="Chan C."/>
        </authorList>
    </citation>
    <scope>NUCLEOTIDE SEQUENCE</scope>
</reference>
<accession>A0A813HKP0</accession>
<evidence type="ECO:0000313" key="4">
    <source>
        <dbReference type="Proteomes" id="UP000654075"/>
    </source>
</evidence>